<organism evidence="3 4">
    <name type="scientific">Gemmatirosa kalamazoonensis</name>
    <dbReference type="NCBI Taxonomy" id="861299"/>
    <lineage>
        <taxon>Bacteria</taxon>
        <taxon>Pseudomonadati</taxon>
        <taxon>Gemmatimonadota</taxon>
        <taxon>Gemmatimonadia</taxon>
        <taxon>Gemmatimonadales</taxon>
        <taxon>Gemmatimonadaceae</taxon>
        <taxon>Gemmatirosa</taxon>
    </lineage>
</organism>
<dbReference type="Pfam" id="PF13185">
    <property type="entry name" value="GAF_2"/>
    <property type="match status" value="1"/>
</dbReference>
<evidence type="ECO:0000313" key="4">
    <source>
        <dbReference type="Proteomes" id="UP000019151"/>
    </source>
</evidence>
<dbReference type="SMART" id="SM00331">
    <property type="entry name" value="PP2C_SIG"/>
    <property type="match status" value="1"/>
</dbReference>
<dbReference type="InterPro" id="IPR052016">
    <property type="entry name" value="Bact_Sigma-Reg"/>
</dbReference>
<dbReference type="SUPFAM" id="SSF81606">
    <property type="entry name" value="PP2C-like"/>
    <property type="match status" value="1"/>
</dbReference>
<dbReference type="SUPFAM" id="SSF55781">
    <property type="entry name" value="GAF domain-like"/>
    <property type="match status" value="1"/>
</dbReference>
<dbReference type="InterPro" id="IPR001932">
    <property type="entry name" value="PPM-type_phosphatase-like_dom"/>
</dbReference>
<dbReference type="HOGENOM" id="CLU_480423_0_0_0"/>
<feature type="domain" description="PPM-type phosphatase" evidence="2">
    <location>
        <begin position="324"/>
        <end position="537"/>
    </location>
</feature>
<dbReference type="PANTHER" id="PTHR43156:SF2">
    <property type="entry name" value="STAGE II SPORULATION PROTEIN E"/>
    <property type="match status" value="1"/>
</dbReference>
<keyword evidence="1" id="KW-0378">Hydrolase</keyword>
<evidence type="ECO:0000259" key="2">
    <source>
        <dbReference type="PROSITE" id="PS51746"/>
    </source>
</evidence>
<dbReference type="STRING" id="861299.J421_3453"/>
<evidence type="ECO:0000313" key="3">
    <source>
        <dbReference type="EMBL" id="AHG90990.1"/>
    </source>
</evidence>
<dbReference type="PANTHER" id="PTHR43156">
    <property type="entry name" value="STAGE II SPORULATION PROTEIN E-RELATED"/>
    <property type="match status" value="1"/>
</dbReference>
<dbReference type="InterPro" id="IPR003018">
    <property type="entry name" value="GAF"/>
</dbReference>
<dbReference type="OrthoDB" id="247273at2"/>
<dbReference type="RefSeq" id="WP_025412451.1">
    <property type="nucleotide sequence ID" value="NZ_CP007128.1"/>
</dbReference>
<dbReference type="eggNOG" id="COG2208">
    <property type="taxonomic scope" value="Bacteria"/>
</dbReference>
<proteinExistence type="predicted"/>
<sequence length="539" mass="56488">MAAAGGRAAGLDALLRAFHAATGCHVSVWRTPAGPADPPELRAASFAGPAPPAAFPTTTEPLATESADGPLIVAPIAGIARTYVVAGPCADDRTPLEVHADLLTHVVGRHLASSTEVEQAAIELAERYEEINLLYTISEILGRAVTLEETASTILTEVSETVGASRGSILLLDRVTGTLQAVAVLGTAPETVPPIAVGDEASVSATVFRTLHPIIAERTATPSAGEAAYRHGEMLSVPILWSTPEGGEPLGVVNLSGRRGRHAFTAGDLKLVAAIASQIAAAIQNARLVRASLQQQRLSHEMALAHDLQMKLLPSVNAVAPAARVAARVVPAESVAGDFYHLFRVGDRGTGVMIGDVSGHGYRAALIMALAMSASAIHAQSSEDPGETLGAVLHSLREELTSTEMFISTLYAVVDPERGELRYANAGHPHAFVLRPGGEVERLVATAPPLGMVDEPPATRAVPWRRGSDVLLLFTDGVSDARDRDGARLGEDAVVDAARASVREEPDEVLRRILDRLDAHVGDAPQRDDLTVVVVQSAT</sequence>
<dbReference type="InParanoid" id="W0RKY5"/>
<reference evidence="3 4" key="1">
    <citation type="journal article" date="2014" name="Genome Announc.">
        <title>Genome Sequence and Methylome of Soil Bacterium Gemmatirosa kalamazoonensis KBS708T, a Member of the Rarely Cultivated Gemmatimonadetes Phylum.</title>
        <authorList>
            <person name="Debruyn J.M."/>
            <person name="Radosevich M."/>
            <person name="Wommack K.E."/>
            <person name="Polson S.W."/>
            <person name="Hauser L.J."/>
            <person name="Fawaz M.N."/>
            <person name="Korlach J."/>
            <person name="Tsai Y.C."/>
        </authorList>
    </citation>
    <scope>NUCLEOTIDE SEQUENCE [LARGE SCALE GENOMIC DNA]</scope>
    <source>
        <strain evidence="3 4">KBS708</strain>
    </source>
</reference>
<dbReference type="AlphaFoldDB" id="W0RKY5"/>
<dbReference type="InterPro" id="IPR036457">
    <property type="entry name" value="PPM-type-like_dom_sf"/>
</dbReference>
<name>W0RKY5_9BACT</name>
<keyword evidence="4" id="KW-1185">Reference proteome</keyword>
<dbReference type="Gene3D" id="3.60.40.10">
    <property type="entry name" value="PPM-type phosphatase domain"/>
    <property type="match status" value="1"/>
</dbReference>
<dbReference type="Proteomes" id="UP000019151">
    <property type="component" value="Chromosome"/>
</dbReference>
<protein>
    <submittedName>
        <fullName evidence="3">Protein phosphatase 2C domain protein</fullName>
    </submittedName>
</protein>
<dbReference type="Gene3D" id="3.30.450.40">
    <property type="match status" value="1"/>
</dbReference>
<dbReference type="EMBL" id="CP007128">
    <property type="protein sequence ID" value="AHG90990.1"/>
    <property type="molecule type" value="Genomic_DNA"/>
</dbReference>
<dbReference type="eggNOG" id="COG2203">
    <property type="taxonomic scope" value="Bacteria"/>
</dbReference>
<gene>
    <name evidence="3" type="ORF">J421_3453</name>
</gene>
<dbReference type="PROSITE" id="PS51746">
    <property type="entry name" value="PPM_2"/>
    <property type="match status" value="1"/>
</dbReference>
<dbReference type="GO" id="GO:0016791">
    <property type="term" value="F:phosphatase activity"/>
    <property type="evidence" value="ECO:0007669"/>
    <property type="project" value="TreeGrafter"/>
</dbReference>
<dbReference type="SMART" id="SM00065">
    <property type="entry name" value="GAF"/>
    <property type="match status" value="1"/>
</dbReference>
<dbReference type="InterPro" id="IPR029016">
    <property type="entry name" value="GAF-like_dom_sf"/>
</dbReference>
<accession>W0RKY5</accession>
<evidence type="ECO:0000256" key="1">
    <source>
        <dbReference type="ARBA" id="ARBA00022801"/>
    </source>
</evidence>
<dbReference type="KEGG" id="gba:J421_3453"/>
<dbReference type="Pfam" id="PF07228">
    <property type="entry name" value="SpoIIE"/>
    <property type="match status" value="1"/>
</dbReference>